<evidence type="ECO:0000259" key="2">
    <source>
        <dbReference type="Pfam" id="PF25342"/>
    </source>
</evidence>
<gene>
    <name evidence="3" type="ORF">HK105_207988</name>
</gene>
<feature type="region of interest" description="Disordered" evidence="1">
    <location>
        <begin position="96"/>
        <end position="134"/>
    </location>
</feature>
<accession>A0ABR4MZ29</accession>
<keyword evidence="4" id="KW-1185">Reference proteome</keyword>
<sequence>MLRVRYFLKRHRRALALLTAVLGLAALLLSQHMRAQAVAKAERERVVRNFGARAEDKVDPATGYLVPVNSDCNKDWNSNQLFSECSRSLLRSAVISQHPSSSHATSSKLRKPDTVANQVPEDGDRSQLVGSLPAPPAALAPAADILPAHAPSLAPADEPIDLSAFKHMQPHRDQVQKSPPKSSLRRALRSGGETSAKIIPGTSYNNACRAGDPACPVLWVSFTTLCRVGSNRFADSVTKAGIPLAVLGLGTVWKSRWGYRMRILHDFLVSQPDDRLIVWTDADDVVPVPGISVDRIIEGYQALIDMYQGPRIFFPAETACYPDGSLWSNYTDPNIQWYARGETPFRYLNAGLMVGPAGLIRRMIEVVYQDDCFDDQLAYTLAILDPLKWWRTAVGGTYRVSSSRNAHRIPPESAKPLIGLDYWNGLLLAMYGMPNKDYVVDPATRELSFIPTRSRPLILHQNGEKKDNRILEILSKEFGYDYDADVLESLKEKGLPYELESRRPRPTQLRSNEGAHH</sequence>
<evidence type="ECO:0000256" key="1">
    <source>
        <dbReference type="SAM" id="MobiDB-lite"/>
    </source>
</evidence>
<comment type="caution">
    <text evidence="3">The sequence shown here is derived from an EMBL/GenBank/DDBJ whole genome shotgun (WGS) entry which is preliminary data.</text>
</comment>
<organism evidence="3 4">
    <name type="scientific">Polyrhizophydium stewartii</name>
    <dbReference type="NCBI Taxonomy" id="2732419"/>
    <lineage>
        <taxon>Eukaryota</taxon>
        <taxon>Fungi</taxon>
        <taxon>Fungi incertae sedis</taxon>
        <taxon>Chytridiomycota</taxon>
        <taxon>Chytridiomycota incertae sedis</taxon>
        <taxon>Chytridiomycetes</taxon>
        <taxon>Rhizophydiales</taxon>
        <taxon>Rhizophydiales incertae sedis</taxon>
        <taxon>Polyrhizophydium</taxon>
    </lineage>
</organism>
<dbReference type="Proteomes" id="UP001527925">
    <property type="component" value="Unassembled WGS sequence"/>
</dbReference>
<feature type="region of interest" description="Disordered" evidence="1">
    <location>
        <begin position="168"/>
        <end position="192"/>
    </location>
</feature>
<proteinExistence type="predicted"/>
<dbReference type="Pfam" id="PF25342">
    <property type="entry name" value="GT_PLOD"/>
    <property type="match status" value="1"/>
</dbReference>
<feature type="domain" description="PLOD1-3-like GT" evidence="2">
    <location>
        <begin position="222"/>
        <end position="387"/>
    </location>
</feature>
<reference evidence="3 4" key="1">
    <citation type="submission" date="2023-09" db="EMBL/GenBank/DDBJ databases">
        <title>Pangenome analysis of Batrachochytrium dendrobatidis and related Chytrids.</title>
        <authorList>
            <person name="Yacoub M.N."/>
            <person name="Stajich J.E."/>
            <person name="James T.Y."/>
        </authorList>
    </citation>
    <scope>NUCLEOTIDE SEQUENCE [LARGE SCALE GENOMIC DNA]</scope>
    <source>
        <strain evidence="3 4">JEL0888</strain>
    </source>
</reference>
<name>A0ABR4MZ29_9FUNG</name>
<dbReference type="EMBL" id="JADGIZ020000063">
    <property type="protein sequence ID" value="KAL2912499.1"/>
    <property type="molecule type" value="Genomic_DNA"/>
</dbReference>
<feature type="compositionally biased region" description="Low complexity" evidence="1">
    <location>
        <begin position="96"/>
        <end position="107"/>
    </location>
</feature>
<evidence type="ECO:0000313" key="4">
    <source>
        <dbReference type="Proteomes" id="UP001527925"/>
    </source>
</evidence>
<dbReference type="InterPro" id="IPR057589">
    <property type="entry name" value="GT_PLOD"/>
</dbReference>
<protein>
    <recommendedName>
        <fullName evidence="2">PLOD1-3-like GT domain-containing protein</fullName>
    </recommendedName>
</protein>
<dbReference type="CDD" id="cd22997">
    <property type="entry name" value="GT_LH"/>
    <property type="match status" value="1"/>
</dbReference>
<evidence type="ECO:0000313" key="3">
    <source>
        <dbReference type="EMBL" id="KAL2912499.1"/>
    </source>
</evidence>